<comment type="caution">
    <text evidence="2">The sequence shown here is derived from an EMBL/GenBank/DDBJ whole genome shotgun (WGS) entry which is preliminary data.</text>
</comment>
<dbReference type="Gene3D" id="3.60.10.10">
    <property type="entry name" value="Endonuclease/exonuclease/phosphatase"/>
    <property type="match status" value="1"/>
</dbReference>
<protein>
    <recommendedName>
        <fullName evidence="4">DNase I-like protein</fullName>
    </recommendedName>
</protein>
<feature type="compositionally biased region" description="Polar residues" evidence="1">
    <location>
        <begin position="28"/>
        <end position="42"/>
    </location>
</feature>
<evidence type="ECO:0000313" key="2">
    <source>
        <dbReference type="EMBL" id="KAJ3978715.1"/>
    </source>
</evidence>
<dbReference type="Proteomes" id="UP001163850">
    <property type="component" value="Unassembled WGS sequence"/>
</dbReference>
<evidence type="ECO:0008006" key="4">
    <source>
        <dbReference type="Google" id="ProtNLM"/>
    </source>
</evidence>
<feature type="compositionally biased region" description="Basic residues" evidence="1">
    <location>
        <begin position="46"/>
        <end position="56"/>
    </location>
</feature>
<dbReference type="AlphaFoldDB" id="A0AA38ULS3"/>
<dbReference type="SUPFAM" id="SSF56219">
    <property type="entry name" value="DNase I-like"/>
    <property type="match status" value="1"/>
</dbReference>
<gene>
    <name evidence="2" type="ORF">F5890DRAFT_1422341</name>
</gene>
<feature type="compositionally biased region" description="Basic and acidic residues" evidence="1">
    <location>
        <begin position="1"/>
        <end position="14"/>
    </location>
</feature>
<reference evidence="2" key="1">
    <citation type="submission" date="2022-08" db="EMBL/GenBank/DDBJ databases">
        <authorList>
            <consortium name="DOE Joint Genome Institute"/>
            <person name="Min B."/>
            <person name="Riley R."/>
            <person name="Sierra-Patev S."/>
            <person name="Naranjo-Ortiz M."/>
            <person name="Looney B."/>
            <person name="Konkel Z."/>
            <person name="Slot J.C."/>
            <person name="Sakamoto Y."/>
            <person name="Steenwyk J.L."/>
            <person name="Rokas A."/>
            <person name="Carro J."/>
            <person name="Camarero S."/>
            <person name="Ferreira P."/>
            <person name="Molpeceres G."/>
            <person name="Ruiz-Duenas F.J."/>
            <person name="Serrano A."/>
            <person name="Henrissat B."/>
            <person name="Drula E."/>
            <person name="Hughes K.W."/>
            <person name="Mata J.L."/>
            <person name="Ishikawa N.K."/>
            <person name="Vargas-Isla R."/>
            <person name="Ushijima S."/>
            <person name="Smith C.A."/>
            <person name="Ahrendt S."/>
            <person name="Andreopoulos W."/>
            <person name="He G."/>
            <person name="Labutti K."/>
            <person name="Lipzen A."/>
            <person name="Ng V."/>
            <person name="Sandor L."/>
            <person name="Barry K."/>
            <person name="Martinez A.T."/>
            <person name="Xiao Y."/>
            <person name="Gibbons J.G."/>
            <person name="Terashima K."/>
            <person name="Hibbett D.S."/>
            <person name="Grigoriev I.V."/>
        </authorList>
    </citation>
    <scope>NUCLEOTIDE SEQUENCE</scope>
    <source>
        <strain evidence="2">TFB7829</strain>
    </source>
</reference>
<accession>A0AA38ULS3</accession>
<dbReference type="EMBL" id="MU802785">
    <property type="protein sequence ID" value="KAJ3978715.1"/>
    <property type="molecule type" value="Genomic_DNA"/>
</dbReference>
<name>A0AA38ULS3_9AGAR</name>
<evidence type="ECO:0000256" key="1">
    <source>
        <dbReference type="SAM" id="MobiDB-lite"/>
    </source>
</evidence>
<dbReference type="InterPro" id="IPR036691">
    <property type="entry name" value="Endo/exonu/phosph_ase_sf"/>
</dbReference>
<proteinExistence type="predicted"/>
<organism evidence="2 3">
    <name type="scientific">Lentinula detonsa</name>
    <dbReference type="NCBI Taxonomy" id="2804962"/>
    <lineage>
        <taxon>Eukaryota</taxon>
        <taxon>Fungi</taxon>
        <taxon>Dikarya</taxon>
        <taxon>Basidiomycota</taxon>
        <taxon>Agaricomycotina</taxon>
        <taxon>Agaricomycetes</taxon>
        <taxon>Agaricomycetidae</taxon>
        <taxon>Agaricales</taxon>
        <taxon>Marasmiineae</taxon>
        <taxon>Omphalotaceae</taxon>
        <taxon>Lentinula</taxon>
    </lineage>
</organism>
<evidence type="ECO:0000313" key="3">
    <source>
        <dbReference type="Proteomes" id="UP001163850"/>
    </source>
</evidence>
<feature type="region of interest" description="Disordered" evidence="1">
    <location>
        <begin position="1"/>
        <end position="56"/>
    </location>
</feature>
<sequence length="393" mass="45566">MEERPNTNDTHPDQTEQGEGNELREQNQPDNGQWPGYNQQEGQRVPKLKTPRCKKKTSASIKIAALNIRGHGVINPEHAENKWQHIRQIMYQRRIGIMVVGEAHLNLKRRDDIEHIHGASLKILFSQRQDTQNAASIAFVLNKNITNTEGIQTSEIAAGHALLMEMNWHGNEKLSILGIYAPNISMQENASFWEKIKLFFERNPRIKKPDLMMGDCNMVEEMIDRLPMRSDAAVAVDALDSLKNHLQLEDGWRSTYPSTLKYTFTRTAQDKTKHHARLDRIYNRTDVSKNLFEWKIETPGIRTDHDIVSVRFTLEEAPKIGTGRWVMPHHIIYDKKVRSLLNIEGIKLENHLSELGNQQWNPENNAQTEWAKFQQEFVKLARTCQRLDSFYTM</sequence>